<feature type="compositionally biased region" description="Basic residues" evidence="1">
    <location>
        <begin position="73"/>
        <end position="104"/>
    </location>
</feature>
<accession>A0AAD9H529</accession>
<reference evidence="2" key="1">
    <citation type="submission" date="2021-06" db="EMBL/GenBank/DDBJ databases">
        <title>Comparative genomics, transcriptomics and evolutionary studies reveal genomic signatures of adaptation to plant cell wall in hemibiotrophic fungi.</title>
        <authorList>
            <consortium name="DOE Joint Genome Institute"/>
            <person name="Baroncelli R."/>
            <person name="Diaz J.F."/>
            <person name="Benocci T."/>
            <person name="Peng M."/>
            <person name="Battaglia E."/>
            <person name="Haridas S."/>
            <person name="Andreopoulos W."/>
            <person name="Labutti K."/>
            <person name="Pangilinan J."/>
            <person name="Floch G.L."/>
            <person name="Makela M.R."/>
            <person name="Henrissat B."/>
            <person name="Grigoriev I.V."/>
            <person name="Crouch J.A."/>
            <person name="De Vries R.P."/>
            <person name="Sukno S.A."/>
            <person name="Thon M.R."/>
        </authorList>
    </citation>
    <scope>NUCLEOTIDE SEQUENCE</scope>
    <source>
        <strain evidence="2">MAFF235873</strain>
    </source>
</reference>
<name>A0AAD9H529_9PEZI</name>
<dbReference type="Proteomes" id="UP001232148">
    <property type="component" value="Unassembled WGS sequence"/>
</dbReference>
<evidence type="ECO:0000256" key="1">
    <source>
        <dbReference type="SAM" id="MobiDB-lite"/>
    </source>
</evidence>
<protein>
    <submittedName>
        <fullName evidence="2">Uncharacterized protein</fullName>
    </submittedName>
</protein>
<dbReference type="AlphaFoldDB" id="A0AAD9H529"/>
<organism evidence="2 3">
    <name type="scientific">Colletotrichum zoysiae</name>
    <dbReference type="NCBI Taxonomy" id="1216348"/>
    <lineage>
        <taxon>Eukaryota</taxon>
        <taxon>Fungi</taxon>
        <taxon>Dikarya</taxon>
        <taxon>Ascomycota</taxon>
        <taxon>Pezizomycotina</taxon>
        <taxon>Sordariomycetes</taxon>
        <taxon>Hypocreomycetidae</taxon>
        <taxon>Glomerellales</taxon>
        <taxon>Glomerellaceae</taxon>
        <taxon>Colletotrichum</taxon>
        <taxon>Colletotrichum graminicola species complex</taxon>
    </lineage>
</organism>
<evidence type="ECO:0000313" key="3">
    <source>
        <dbReference type="Proteomes" id="UP001232148"/>
    </source>
</evidence>
<comment type="caution">
    <text evidence="2">The sequence shown here is derived from an EMBL/GenBank/DDBJ whole genome shotgun (WGS) entry which is preliminary data.</text>
</comment>
<dbReference type="EMBL" id="MU843105">
    <property type="protein sequence ID" value="KAK2021442.1"/>
    <property type="molecule type" value="Genomic_DNA"/>
</dbReference>
<keyword evidence="3" id="KW-1185">Reference proteome</keyword>
<evidence type="ECO:0000313" key="2">
    <source>
        <dbReference type="EMBL" id="KAK2021442.1"/>
    </source>
</evidence>
<feature type="region of interest" description="Disordered" evidence="1">
    <location>
        <begin position="65"/>
        <end position="137"/>
    </location>
</feature>
<sequence>MRGGESVGVGCHLALLALLCLPTLHLTSLPFPLLFSGRARTKVELVVCRVRTAVLFLTAYAVRTTQRVEPASSKRKQKKEEKKRRKTERKTGKEKKRKERRKKPTTSTLSDCLPMANRTAYTARTLHTAGRQRQGDT</sequence>
<proteinExistence type="predicted"/>
<gene>
    <name evidence="2" type="ORF">LX32DRAFT_251959</name>
</gene>